<dbReference type="FunFam" id="3.20.20.80:FF:000033">
    <property type="entry name" value="Glucan 1,3-beta-glucosidase A"/>
    <property type="match status" value="1"/>
</dbReference>
<dbReference type="EMBL" id="JACCJC010000040">
    <property type="protein sequence ID" value="KAF6233191.1"/>
    <property type="molecule type" value="Genomic_DNA"/>
</dbReference>
<keyword evidence="13" id="KW-1185">Reference proteome</keyword>
<dbReference type="InterPro" id="IPR017853">
    <property type="entry name" value="GH"/>
</dbReference>
<dbReference type="RefSeq" id="XP_037162613.1">
    <property type="nucleotide sequence ID" value="XM_037310380.1"/>
</dbReference>
<name>A0A8H6FR59_9LECA</name>
<dbReference type="GO" id="GO:0071555">
    <property type="term" value="P:cell wall organization"/>
    <property type="evidence" value="ECO:0007669"/>
    <property type="project" value="UniProtKB-KW"/>
</dbReference>
<evidence type="ECO:0000256" key="6">
    <source>
        <dbReference type="ARBA" id="ARBA00023295"/>
    </source>
</evidence>
<evidence type="ECO:0000256" key="7">
    <source>
        <dbReference type="ARBA" id="ARBA00023316"/>
    </source>
</evidence>
<organism evidence="12 13">
    <name type="scientific">Letharia columbiana</name>
    <dbReference type="NCBI Taxonomy" id="112416"/>
    <lineage>
        <taxon>Eukaryota</taxon>
        <taxon>Fungi</taxon>
        <taxon>Dikarya</taxon>
        <taxon>Ascomycota</taxon>
        <taxon>Pezizomycotina</taxon>
        <taxon>Lecanoromycetes</taxon>
        <taxon>OSLEUM clade</taxon>
        <taxon>Lecanoromycetidae</taxon>
        <taxon>Lecanorales</taxon>
        <taxon>Lecanorineae</taxon>
        <taxon>Parmeliaceae</taxon>
        <taxon>Letharia</taxon>
    </lineage>
</organism>
<comment type="subcellular location">
    <subcellularLocation>
        <location evidence="1">Secreted</location>
    </subcellularLocation>
</comment>
<dbReference type="InterPro" id="IPR050386">
    <property type="entry name" value="Glycosyl_hydrolase_5"/>
</dbReference>
<evidence type="ECO:0000256" key="3">
    <source>
        <dbReference type="ARBA" id="ARBA00022525"/>
    </source>
</evidence>
<dbReference type="GO" id="GO:0004338">
    <property type="term" value="F:glucan exo-1,3-beta-glucosidase activity"/>
    <property type="evidence" value="ECO:0007669"/>
    <property type="project" value="UniProtKB-EC"/>
</dbReference>
<dbReference type="Proteomes" id="UP000578531">
    <property type="component" value="Unassembled WGS sequence"/>
</dbReference>
<dbReference type="EC" id="3.2.1.58" evidence="9"/>
<evidence type="ECO:0000256" key="10">
    <source>
        <dbReference type="RuleBase" id="RU361153"/>
    </source>
</evidence>
<comment type="similarity">
    <text evidence="2 10">Belongs to the glycosyl hydrolase 5 (cellulase A) family.</text>
</comment>
<evidence type="ECO:0000313" key="12">
    <source>
        <dbReference type="EMBL" id="KAF6233191.1"/>
    </source>
</evidence>
<evidence type="ECO:0000256" key="9">
    <source>
        <dbReference type="ARBA" id="ARBA00038929"/>
    </source>
</evidence>
<sequence length="450" mass="48746">MNPLAMGSCATKISIKNTPITTMLSGDTFLHLSALATILLGTVQSAPLTFRLGKRDVAFDYQNDKVRGVNLGGWFVLEPWITPSIFQPWATSMTVVDEYTYTQTLGKDAASAALTNHWNTWITEDDFTQIGQNGLNHVRIPIGYWAVAPLEGDPYVQGQLDVLDQAIGWARTANLKILLDLHGAPGSQNGFDNSGRYGPVDWQQGDTVNQTITALQNLAQHYSGDTDVVTAIELLNEPLGGSLNLDELKTFYQSGYKTVTGASGNYATCIHDAFQNIDTYWNGFMTPASSGDQNVILDTHQYQVFSPAQVAMSPSDHVSAACALGPQLAGTDKWTIVGEWTGAQTDCAQWLNGLGKGARYDGSLANSGSSYVGSCAGKATGTVAALSSDDQDNLKHFIDAQLDAYEQHTGWIFWTWRTESAPEWHLQNLTAAGLFPNPPTSRAYPGQCDS</sequence>
<gene>
    <name evidence="12" type="ORF">HO173_008480</name>
</gene>
<evidence type="ECO:0000256" key="2">
    <source>
        <dbReference type="ARBA" id="ARBA00005641"/>
    </source>
</evidence>
<dbReference type="OrthoDB" id="62120at2759"/>
<reference evidence="12 13" key="1">
    <citation type="journal article" date="2020" name="Genomics">
        <title>Complete, high-quality genomes from long-read metagenomic sequencing of two wolf lichen thalli reveals enigmatic genome architecture.</title>
        <authorList>
            <person name="McKenzie S.K."/>
            <person name="Walston R.F."/>
            <person name="Allen J.L."/>
        </authorList>
    </citation>
    <scope>NUCLEOTIDE SEQUENCE [LARGE SCALE GENOMIC DNA]</scope>
    <source>
        <strain evidence="12">WasteWater2</strain>
    </source>
</reference>
<dbReference type="InterPro" id="IPR001547">
    <property type="entry name" value="Glyco_hydro_5"/>
</dbReference>
<keyword evidence="6 10" id="KW-0326">Glycosidase</keyword>
<protein>
    <recommendedName>
        <fullName evidence="9">glucan 1,3-beta-glucosidase</fullName>
        <ecNumber evidence="9">3.2.1.58</ecNumber>
    </recommendedName>
</protein>
<evidence type="ECO:0000256" key="8">
    <source>
        <dbReference type="ARBA" id="ARBA00036824"/>
    </source>
</evidence>
<dbReference type="GeneID" id="59290136"/>
<accession>A0A8H6FR59</accession>
<evidence type="ECO:0000313" key="13">
    <source>
        <dbReference type="Proteomes" id="UP000578531"/>
    </source>
</evidence>
<comment type="caution">
    <text evidence="12">The sequence shown here is derived from an EMBL/GenBank/DDBJ whole genome shotgun (WGS) entry which is preliminary data.</text>
</comment>
<feature type="domain" description="Glycoside hydrolase family 5" evidence="11">
    <location>
        <begin position="109"/>
        <end position="346"/>
    </location>
</feature>
<evidence type="ECO:0000256" key="5">
    <source>
        <dbReference type="ARBA" id="ARBA00022801"/>
    </source>
</evidence>
<evidence type="ECO:0000259" key="11">
    <source>
        <dbReference type="Pfam" id="PF00150"/>
    </source>
</evidence>
<evidence type="ECO:0000256" key="1">
    <source>
        <dbReference type="ARBA" id="ARBA00004613"/>
    </source>
</evidence>
<dbReference type="GO" id="GO:0005576">
    <property type="term" value="C:extracellular region"/>
    <property type="evidence" value="ECO:0007669"/>
    <property type="project" value="UniProtKB-SubCell"/>
</dbReference>
<dbReference type="PANTHER" id="PTHR31297">
    <property type="entry name" value="GLUCAN ENDO-1,6-BETA-GLUCOSIDASE B"/>
    <property type="match status" value="1"/>
</dbReference>
<dbReference type="GO" id="GO:0009986">
    <property type="term" value="C:cell surface"/>
    <property type="evidence" value="ECO:0007669"/>
    <property type="project" value="TreeGrafter"/>
</dbReference>
<dbReference type="GO" id="GO:0009251">
    <property type="term" value="P:glucan catabolic process"/>
    <property type="evidence" value="ECO:0007669"/>
    <property type="project" value="TreeGrafter"/>
</dbReference>
<comment type="catalytic activity">
    <reaction evidence="8">
        <text>Successive hydrolysis of beta-D-glucose units from the non-reducing ends of (1-&gt;3)-beta-D-glucans, releasing alpha-glucose.</text>
        <dbReference type="EC" id="3.2.1.58"/>
    </reaction>
</comment>
<proteinExistence type="inferred from homology"/>
<keyword evidence="7" id="KW-0961">Cell wall biogenesis/degradation</keyword>
<evidence type="ECO:0000256" key="4">
    <source>
        <dbReference type="ARBA" id="ARBA00022729"/>
    </source>
</evidence>
<dbReference type="Gene3D" id="3.20.20.80">
    <property type="entry name" value="Glycosidases"/>
    <property type="match status" value="1"/>
</dbReference>
<keyword evidence="4" id="KW-0732">Signal</keyword>
<keyword evidence="3" id="KW-0964">Secreted</keyword>
<dbReference type="AlphaFoldDB" id="A0A8H6FR59"/>
<dbReference type="SUPFAM" id="SSF51445">
    <property type="entry name" value="(Trans)glycosidases"/>
    <property type="match status" value="1"/>
</dbReference>
<dbReference type="PANTHER" id="PTHR31297:SF1">
    <property type="entry name" value="GLUCAN 1,3-BETA-GLUCOSIDASE I_II-RELATED"/>
    <property type="match status" value="1"/>
</dbReference>
<keyword evidence="5 10" id="KW-0378">Hydrolase</keyword>
<dbReference type="Pfam" id="PF00150">
    <property type="entry name" value="Cellulase"/>
    <property type="match status" value="1"/>
</dbReference>